<proteinExistence type="predicted"/>
<organism evidence="2 3">
    <name type="scientific">Clostridium butyricum E4 str. BoNT E BL5262</name>
    <dbReference type="NCBI Taxonomy" id="632245"/>
    <lineage>
        <taxon>Bacteria</taxon>
        <taxon>Bacillati</taxon>
        <taxon>Bacillota</taxon>
        <taxon>Clostridia</taxon>
        <taxon>Eubacteriales</taxon>
        <taxon>Clostridiaceae</taxon>
        <taxon>Clostridium</taxon>
    </lineage>
</organism>
<evidence type="ECO:0000313" key="3">
    <source>
        <dbReference type="Proteomes" id="UP000003081"/>
    </source>
</evidence>
<keyword evidence="3" id="KW-1185">Reference proteome</keyword>
<gene>
    <name evidence="2" type="ORF">CLP_0574</name>
</gene>
<accession>C4IBM9</accession>
<dbReference type="Proteomes" id="UP000003081">
    <property type="component" value="Unassembled WGS sequence"/>
</dbReference>
<sequence>MNIKRIEIISLLILIISIVFIGCSVQNNTVENAKLNEEVSINKDSTNNADLSFVVL</sequence>
<feature type="transmembrane region" description="Helical" evidence="1">
    <location>
        <begin position="6"/>
        <end position="25"/>
    </location>
</feature>
<keyword evidence="1" id="KW-0812">Transmembrane</keyword>
<evidence type="ECO:0000313" key="2">
    <source>
        <dbReference type="EMBL" id="EEP56410.1"/>
    </source>
</evidence>
<evidence type="ECO:0000256" key="1">
    <source>
        <dbReference type="SAM" id="Phobius"/>
    </source>
</evidence>
<comment type="caution">
    <text evidence="2">The sequence shown here is derived from an EMBL/GenBank/DDBJ whole genome shotgun (WGS) entry which is preliminary data.</text>
</comment>
<keyword evidence="1" id="KW-1133">Transmembrane helix</keyword>
<reference evidence="2 3" key="1">
    <citation type="submission" date="2009-08" db="EMBL/GenBank/DDBJ databases">
        <authorList>
            <person name="Shrivastava S."/>
            <person name="Brinkac L.B."/>
            <person name="Brown J.L."/>
            <person name="Bruce D.B."/>
            <person name="Detter C."/>
            <person name="Green L.D."/>
            <person name="Munk C.A."/>
            <person name="Rogers Y.C."/>
            <person name="Tapia R."/>
            <person name="Sims D.R."/>
            <person name="Smith L.A."/>
            <person name="Smith T.J."/>
            <person name="Sutton G."/>
            <person name="Brettin T."/>
        </authorList>
    </citation>
    <scope>NUCLEOTIDE SEQUENCE [LARGE SCALE GENOMIC DNA]</scope>
    <source>
        <strain evidence="3">E4 str. BoNT E BL5262</strain>
    </source>
</reference>
<dbReference type="PROSITE" id="PS51257">
    <property type="entry name" value="PROKAR_LIPOPROTEIN"/>
    <property type="match status" value="1"/>
</dbReference>
<dbReference type="RefSeq" id="WP_003411636.1">
    <property type="nucleotide sequence ID" value="NZ_ACOM01000001.1"/>
</dbReference>
<dbReference type="AlphaFoldDB" id="C4IBM9"/>
<dbReference type="HOGENOM" id="CLU_3006007_0_0_9"/>
<name>C4IBM9_CLOBU</name>
<dbReference type="EMBL" id="ACOM01000001">
    <property type="protein sequence ID" value="EEP56410.1"/>
    <property type="molecule type" value="Genomic_DNA"/>
</dbReference>
<protein>
    <submittedName>
        <fullName evidence="2">Putative liporotein</fullName>
    </submittedName>
</protein>
<keyword evidence="1" id="KW-0472">Membrane</keyword>